<feature type="domain" description="AsmA" evidence="2">
    <location>
        <begin position="5"/>
        <end position="123"/>
    </location>
</feature>
<proteinExistence type="predicted"/>
<dbReference type="OrthoDB" id="9816380at2"/>
<dbReference type="RefSeq" id="WP_091840539.1">
    <property type="nucleotide sequence ID" value="NZ_FOAN01000009.1"/>
</dbReference>
<reference evidence="4" key="1">
    <citation type="submission" date="2016-10" db="EMBL/GenBank/DDBJ databases">
        <authorList>
            <person name="Varghese N."/>
            <person name="Submissions S."/>
        </authorList>
    </citation>
    <scope>NUCLEOTIDE SEQUENCE [LARGE SCALE GENOMIC DNA]</scope>
    <source>
        <strain evidence="4">LMG 26383,CCUG 61248,R- 45681</strain>
    </source>
</reference>
<name>A0A1H7X148_9HYPH</name>
<feature type="compositionally biased region" description="Low complexity" evidence="1">
    <location>
        <begin position="1189"/>
        <end position="1199"/>
    </location>
</feature>
<gene>
    <name evidence="3" type="ORF">SAMN04515666_109128</name>
</gene>
<feature type="compositionally biased region" description="Pro residues" evidence="1">
    <location>
        <begin position="1226"/>
        <end position="1241"/>
    </location>
</feature>
<feature type="compositionally biased region" description="Basic and acidic residues" evidence="1">
    <location>
        <begin position="1166"/>
        <end position="1188"/>
    </location>
</feature>
<dbReference type="AlphaFoldDB" id="A0A1H7X148"/>
<dbReference type="Pfam" id="PF05170">
    <property type="entry name" value="AsmA"/>
    <property type="match status" value="1"/>
</dbReference>
<evidence type="ECO:0000313" key="4">
    <source>
        <dbReference type="Proteomes" id="UP000199664"/>
    </source>
</evidence>
<feature type="region of interest" description="Disordered" evidence="1">
    <location>
        <begin position="1166"/>
        <end position="1250"/>
    </location>
</feature>
<dbReference type="PANTHER" id="PTHR30441">
    <property type="entry name" value="DUF748 DOMAIN-CONTAINING PROTEIN"/>
    <property type="match status" value="1"/>
</dbReference>
<dbReference type="PANTHER" id="PTHR30441:SF4">
    <property type="entry name" value="PROTEIN ASMA"/>
    <property type="match status" value="1"/>
</dbReference>
<dbReference type="EMBL" id="FOAN01000009">
    <property type="protein sequence ID" value="SEM27582.1"/>
    <property type="molecule type" value="Genomic_DNA"/>
</dbReference>
<dbReference type="Proteomes" id="UP000199664">
    <property type="component" value="Unassembled WGS sequence"/>
</dbReference>
<dbReference type="GO" id="GO:0005886">
    <property type="term" value="C:plasma membrane"/>
    <property type="evidence" value="ECO:0007669"/>
    <property type="project" value="TreeGrafter"/>
</dbReference>
<keyword evidence="4" id="KW-1185">Reference proteome</keyword>
<protein>
    <submittedName>
        <fullName evidence="3">Uncharacterized protein involved in outer membrane biogenesis</fullName>
    </submittedName>
</protein>
<dbReference type="STRING" id="1036779.SAMN04515666_109128"/>
<evidence type="ECO:0000313" key="3">
    <source>
        <dbReference type="EMBL" id="SEM27582.1"/>
    </source>
</evidence>
<evidence type="ECO:0000259" key="2">
    <source>
        <dbReference type="Pfam" id="PF05170"/>
    </source>
</evidence>
<dbReference type="GO" id="GO:0090313">
    <property type="term" value="P:regulation of protein targeting to membrane"/>
    <property type="evidence" value="ECO:0007669"/>
    <property type="project" value="TreeGrafter"/>
</dbReference>
<dbReference type="InterPro" id="IPR007844">
    <property type="entry name" value="AsmA"/>
</dbReference>
<evidence type="ECO:0000256" key="1">
    <source>
        <dbReference type="SAM" id="MobiDB-lite"/>
    </source>
</evidence>
<organism evidence="3 4">
    <name type="scientific">Bosea lupini</name>
    <dbReference type="NCBI Taxonomy" id="1036779"/>
    <lineage>
        <taxon>Bacteria</taxon>
        <taxon>Pseudomonadati</taxon>
        <taxon>Pseudomonadota</taxon>
        <taxon>Alphaproteobacteria</taxon>
        <taxon>Hyphomicrobiales</taxon>
        <taxon>Boseaceae</taxon>
        <taxon>Bosea</taxon>
    </lineage>
</organism>
<sequence length="1250" mass="130624">MREALTLLAGLLVAALLAALLGPGFVDWREYRPHFERRISAALGVETRVAGEIGLRLLPSPRLVLGQVRLGSSGNAASAATIETLTAELALAPLARGEFRLVEAEADGLTLNLVADETGAIALPAREGAGLPSETAIDRLAIRRSAVIWREPGKAAQTLAPISVDVSAVALHGPWRVEGEIAGSSLRFATGAIEADGRLRTKASVTGEQTQFGFDGSLILAGAEQSVRPGLDGGFTIAPGGAVGLAGRVSGDSRRLDFSSLAIEIAGGAARLEGEGSFNPADSKGSLQLKARRLDADVLTEALAQRPGYQRALQALPGPVELSLDLDQIVWRGEDFSGFALRGKLDGDGLDAGSATVRIANAVLEARGALDGQGFRGTVEAKAPDARRAALALTRLGVEAGLADSFAALRSVDGTAALDWSDERLAITRMTARAGSGPRLEGSGAITPGRLDAKLTVNGLDLSTLPAGDSLNALAGRRDLSLDLTLNGLRYLSTPPGSARLALTRQGSDWRLSRLAVDGFGGVKVEGEGALLPGGGEIAGRVRAPRFAALTALAGPLLPEGFRRVLPRIEDGLAGIDASFRLARAPNGETSVVADGSAQAGRLSLNGKLDATGQWSGGDVKLSLDDRRRAFAAFGLPRPARGGSGELSLGFGPNGPVGSLAGPGLMLVLEGAGGGARLSLQADGPDQVLPDGLARLVPDGVLDASGRVSFGDEARLDDLVVNAGGKAARGALSFSAERGIGGRLDLPYIALQPALTAVIGQAQPVAGSQWSPSRFQGATGLGEVRLGLSAERFDLTDRIALAKARLDLAAGPDGLVLDNLRGSHAGGEVSGRLTARREGGLAQITGRLGLTGLDLASLTKGALTGKLSGSFEAGGSGESPARLIAALGGAGSISVADAGIARFDPAAISKVIAATGDDASESETGRLQDRIGEALEKGSWPLGDVTIPFTQAAGVLRVSPVSIERAGLRADATGLVDWRAMTADLRLNLRPLGAAPKGWPEQLPQVGVAWRGPLDAPRRETDVGALSNVVAARALAREIERVEAFEADQRERAMHIRRLRAERELRENERKLAEFLKAEEERRIAEEKRAEEARKAEEARLAEEARRAEAARKAEEARLAEEARKAEIARRAEEARQAEEARRAEIARRLEEARIAEEARKAEIAKRQEELRKAEDERRKAEAEERARQAAIRAAIEGRPGPMILQGAPPSYIPGDPPGYGRPRGEAPPLPPPLDIQPVPRPLSRSPLQN</sequence>
<accession>A0A1H7X148</accession>
<dbReference type="InterPro" id="IPR052894">
    <property type="entry name" value="AsmA-related"/>
</dbReference>